<feature type="transmembrane region" description="Helical" evidence="5">
    <location>
        <begin position="148"/>
        <end position="165"/>
    </location>
</feature>
<dbReference type="InterPro" id="IPR006008">
    <property type="entry name" value="YciB"/>
</dbReference>
<evidence type="ECO:0000256" key="5">
    <source>
        <dbReference type="HAMAP-Rule" id="MF_00189"/>
    </source>
</evidence>
<feature type="transmembrane region" description="Helical" evidence="5">
    <location>
        <begin position="109"/>
        <end position="128"/>
    </location>
</feature>
<feature type="transmembrane region" description="Helical" evidence="5">
    <location>
        <begin position="18"/>
        <end position="38"/>
    </location>
</feature>
<dbReference type="PANTHER" id="PTHR36917:SF1">
    <property type="entry name" value="INNER MEMBRANE-SPANNING PROTEIN YCIB"/>
    <property type="match status" value="1"/>
</dbReference>
<dbReference type="HAMAP" id="MF_00189">
    <property type="entry name" value="YciB"/>
    <property type="match status" value="1"/>
</dbReference>
<keyword evidence="4 5" id="KW-0472">Membrane</keyword>
<dbReference type="Pfam" id="PF04279">
    <property type="entry name" value="IspA"/>
    <property type="match status" value="1"/>
</dbReference>
<sequence length="238" mass="26744">MNEQKSDIGTAADKANQIWGDLVPVIGFVLVYNLLRIVNIDTAWINKDTALYWATGVLIVLTLGVITMKLKNREKIPPFLIVSTVIVGGFGLLGILLQEKSFIYIKPTIQNLFLATIIFGSMAIGQNVWRVMFKSVFALPGHAWNQLAIRWGLFFVAMAVWNEFLWRTYAPGFEEPLRFAGLTIAPAGSYEFLGLTFGDRNAEDVWANWKLGNMVITFIFGAANVPYTLKHLQDEPRN</sequence>
<feature type="transmembrane region" description="Helical" evidence="5">
    <location>
        <begin position="50"/>
        <end position="70"/>
    </location>
</feature>
<protein>
    <recommendedName>
        <fullName evidence="5">Inner membrane-spanning protein YciB</fullName>
    </recommendedName>
</protein>
<keyword evidence="2 5" id="KW-0812">Transmembrane</keyword>
<dbReference type="RefSeq" id="WP_084392853.1">
    <property type="nucleotide sequence ID" value="NZ_BMKF01000002.1"/>
</dbReference>
<keyword evidence="1 5" id="KW-1003">Cell membrane</keyword>
<comment type="subcellular location">
    <subcellularLocation>
        <location evidence="5">Cell inner membrane</location>
        <topology evidence="5">Multi-pass membrane protein</topology>
    </subcellularLocation>
</comment>
<evidence type="ECO:0000313" key="6">
    <source>
        <dbReference type="EMBL" id="GGB69567.1"/>
    </source>
</evidence>
<evidence type="ECO:0000313" key="7">
    <source>
        <dbReference type="Proteomes" id="UP000628854"/>
    </source>
</evidence>
<keyword evidence="5" id="KW-0997">Cell inner membrane</keyword>
<evidence type="ECO:0000256" key="1">
    <source>
        <dbReference type="ARBA" id="ARBA00022475"/>
    </source>
</evidence>
<dbReference type="Proteomes" id="UP000628854">
    <property type="component" value="Unassembled WGS sequence"/>
</dbReference>
<evidence type="ECO:0000256" key="4">
    <source>
        <dbReference type="ARBA" id="ARBA00023136"/>
    </source>
</evidence>
<gene>
    <name evidence="5" type="primary">yciB</name>
    <name evidence="6" type="ORF">GCM10011503_17740</name>
</gene>
<organism evidence="6 7">
    <name type="scientific">Henriciella pelagia</name>
    <dbReference type="NCBI Taxonomy" id="1977912"/>
    <lineage>
        <taxon>Bacteria</taxon>
        <taxon>Pseudomonadati</taxon>
        <taxon>Pseudomonadota</taxon>
        <taxon>Alphaproteobacteria</taxon>
        <taxon>Hyphomonadales</taxon>
        <taxon>Hyphomonadaceae</taxon>
        <taxon>Henriciella</taxon>
    </lineage>
</organism>
<reference evidence="7" key="1">
    <citation type="journal article" date="2019" name="Int. J. Syst. Evol. Microbiol.">
        <title>The Global Catalogue of Microorganisms (GCM) 10K type strain sequencing project: providing services to taxonomists for standard genome sequencing and annotation.</title>
        <authorList>
            <consortium name="The Broad Institute Genomics Platform"/>
            <consortium name="The Broad Institute Genome Sequencing Center for Infectious Disease"/>
            <person name="Wu L."/>
            <person name="Ma J."/>
        </authorList>
    </citation>
    <scope>NUCLEOTIDE SEQUENCE [LARGE SCALE GENOMIC DNA]</scope>
    <source>
        <strain evidence="7">CGMCC 1.15928</strain>
    </source>
</reference>
<accession>A0ABQ1JIV7</accession>
<proteinExistence type="inferred from homology"/>
<feature type="transmembrane region" description="Helical" evidence="5">
    <location>
        <begin position="76"/>
        <end position="97"/>
    </location>
</feature>
<dbReference type="EMBL" id="BMKF01000002">
    <property type="protein sequence ID" value="GGB69567.1"/>
    <property type="molecule type" value="Genomic_DNA"/>
</dbReference>
<comment type="function">
    <text evidence="5">Plays a role in cell envelope biogenesis, maintenance of cell envelope integrity and membrane homeostasis.</text>
</comment>
<keyword evidence="3 5" id="KW-1133">Transmembrane helix</keyword>
<evidence type="ECO:0000256" key="2">
    <source>
        <dbReference type="ARBA" id="ARBA00022692"/>
    </source>
</evidence>
<name>A0ABQ1JIV7_9PROT</name>
<comment type="caution">
    <text evidence="6">The sequence shown here is derived from an EMBL/GenBank/DDBJ whole genome shotgun (WGS) entry which is preliminary data.</text>
</comment>
<dbReference type="PANTHER" id="PTHR36917">
    <property type="entry name" value="INTRACELLULAR SEPTATION PROTEIN A-RELATED"/>
    <property type="match status" value="1"/>
</dbReference>
<evidence type="ECO:0000256" key="3">
    <source>
        <dbReference type="ARBA" id="ARBA00022989"/>
    </source>
</evidence>
<keyword evidence="7" id="KW-1185">Reference proteome</keyword>
<comment type="similarity">
    <text evidence="5">Belongs to the YciB family.</text>
</comment>